<reference evidence="9 10" key="1">
    <citation type="submission" date="2024-10" db="EMBL/GenBank/DDBJ databases">
        <title>Novel secondary metabolite-producing bacteria for plant disease control.</title>
        <authorList>
            <person name="Chevrette M."/>
        </authorList>
    </citation>
    <scope>NUCLEOTIDE SEQUENCE [LARGE SCALE GENOMIC DNA]</scope>
    <source>
        <strain evidence="9 10">J30 TE3557</strain>
    </source>
</reference>
<keyword evidence="5" id="KW-0378">Hydrolase</keyword>
<evidence type="ECO:0000256" key="1">
    <source>
        <dbReference type="ARBA" id="ARBA00004651"/>
    </source>
</evidence>
<comment type="subcellular location">
    <subcellularLocation>
        <location evidence="1">Cell membrane</location>
        <topology evidence="1">Multi-pass membrane protein</topology>
    </subcellularLocation>
</comment>
<feature type="transmembrane region" description="Helical" evidence="8">
    <location>
        <begin position="161"/>
        <end position="182"/>
    </location>
</feature>
<gene>
    <name evidence="9" type="ORF">ABIA52_003201</name>
</gene>
<accession>A0ABW8N9S2</accession>
<evidence type="ECO:0000256" key="4">
    <source>
        <dbReference type="ARBA" id="ARBA00022692"/>
    </source>
</evidence>
<evidence type="ECO:0000256" key="8">
    <source>
        <dbReference type="SAM" id="Phobius"/>
    </source>
</evidence>
<evidence type="ECO:0000256" key="5">
    <source>
        <dbReference type="ARBA" id="ARBA00022801"/>
    </source>
</evidence>
<name>A0ABW8N9S2_9MICC</name>
<keyword evidence="6 8" id="KW-1133">Transmembrane helix</keyword>
<keyword evidence="4 8" id="KW-0812">Transmembrane</keyword>
<keyword evidence="3" id="KW-0645">Protease</keyword>
<evidence type="ECO:0000256" key="7">
    <source>
        <dbReference type="ARBA" id="ARBA00023136"/>
    </source>
</evidence>
<evidence type="ECO:0000313" key="10">
    <source>
        <dbReference type="Proteomes" id="UP001620520"/>
    </source>
</evidence>
<feature type="transmembrane region" description="Helical" evidence="8">
    <location>
        <begin position="24"/>
        <end position="43"/>
    </location>
</feature>
<dbReference type="Pfam" id="PF09721">
    <property type="entry name" value="Exosortase_EpsH"/>
    <property type="match status" value="1"/>
</dbReference>
<evidence type="ECO:0000256" key="3">
    <source>
        <dbReference type="ARBA" id="ARBA00022670"/>
    </source>
</evidence>
<feature type="transmembrane region" description="Helical" evidence="8">
    <location>
        <begin position="85"/>
        <end position="111"/>
    </location>
</feature>
<dbReference type="InterPro" id="IPR019127">
    <property type="entry name" value="Exosortase"/>
</dbReference>
<dbReference type="NCBIfam" id="NF033767">
    <property type="entry name" value="exosort_XrtS"/>
    <property type="match status" value="1"/>
</dbReference>
<evidence type="ECO:0000313" key="9">
    <source>
        <dbReference type="EMBL" id="MFK4640312.1"/>
    </source>
</evidence>
<evidence type="ECO:0000256" key="2">
    <source>
        <dbReference type="ARBA" id="ARBA00022475"/>
    </source>
</evidence>
<keyword evidence="10" id="KW-1185">Reference proteome</keyword>
<dbReference type="EMBL" id="JBIYEW010000003">
    <property type="protein sequence ID" value="MFK4640312.1"/>
    <property type="molecule type" value="Genomic_DNA"/>
</dbReference>
<dbReference type="InterPro" id="IPR026392">
    <property type="entry name" value="Exo/Archaeosortase_dom"/>
</dbReference>
<keyword evidence="2" id="KW-1003">Cell membrane</keyword>
<evidence type="ECO:0000256" key="6">
    <source>
        <dbReference type="ARBA" id="ARBA00022989"/>
    </source>
</evidence>
<proteinExistence type="predicted"/>
<sequence>MAMSAEAGNISVPMGPRAIPVRKARGGGLIGLVFIAAAAAAMLQQEHIRAAEAWLMSAIFDGVLGGASYSVGDIIFHNVGGGQPFALQVTGLCSSAVLLTPIAGLAGILFLMGRIPVSRLMPAALIALLIVCISNATRYFMIAAAQQSWGQQGFDVMHHFLGSFVVIFGFVAAIIVLVRAAVVRKDRTVTRSKGRRASS</sequence>
<keyword evidence="7 8" id="KW-0472">Membrane</keyword>
<organism evidence="9 10">
    <name type="scientific">Paenarthrobacter histidinolovorans</name>
    <dbReference type="NCBI Taxonomy" id="43664"/>
    <lineage>
        <taxon>Bacteria</taxon>
        <taxon>Bacillati</taxon>
        <taxon>Actinomycetota</taxon>
        <taxon>Actinomycetes</taxon>
        <taxon>Micrococcales</taxon>
        <taxon>Micrococcaceae</taxon>
        <taxon>Paenarthrobacter</taxon>
    </lineage>
</organism>
<feature type="transmembrane region" description="Helical" evidence="8">
    <location>
        <begin position="123"/>
        <end position="141"/>
    </location>
</feature>
<comment type="caution">
    <text evidence="9">The sequence shown here is derived from an EMBL/GenBank/DDBJ whole genome shotgun (WGS) entry which is preliminary data.</text>
</comment>
<dbReference type="Proteomes" id="UP001620520">
    <property type="component" value="Unassembled WGS sequence"/>
</dbReference>
<protein>
    <submittedName>
        <fullName evidence="9">Exosortase/archaeosortase family protein</fullName>
    </submittedName>
</protein>
<dbReference type="NCBIfam" id="TIGR04178">
    <property type="entry name" value="exo_archaeo"/>
    <property type="match status" value="1"/>
</dbReference>